<keyword evidence="5" id="KW-1185">Reference proteome</keyword>
<evidence type="ECO:0000313" key="5">
    <source>
        <dbReference type="Proteomes" id="UP001408356"/>
    </source>
</evidence>
<dbReference type="SFLD" id="SFLDG01129">
    <property type="entry name" value="C1.5:_HAD__Beta-PGM__Phosphata"/>
    <property type="match status" value="1"/>
</dbReference>
<dbReference type="InterPro" id="IPR051400">
    <property type="entry name" value="HAD-like_hydrolase"/>
</dbReference>
<reference evidence="4 5" key="1">
    <citation type="journal article" date="2024" name="J. Plant Pathol.">
        <title>Sequence and assembly of the genome of Seiridium unicorne, isolate CBS 538.82, causal agent of cypress canker disease.</title>
        <authorList>
            <person name="Scali E."/>
            <person name="Rocca G.D."/>
            <person name="Danti R."/>
            <person name="Garbelotto M."/>
            <person name="Barberini S."/>
            <person name="Baroncelli R."/>
            <person name="Emiliani G."/>
        </authorList>
    </citation>
    <scope>NUCLEOTIDE SEQUENCE [LARGE SCALE GENOMIC DNA]</scope>
    <source>
        <strain evidence="4 5">BM-138-508</strain>
    </source>
</reference>
<dbReference type="PANTHER" id="PTHR46470">
    <property type="entry name" value="N-ACYLNEURAMINATE-9-PHOSPHATASE"/>
    <property type="match status" value="1"/>
</dbReference>
<dbReference type="SUPFAM" id="SSF52540">
    <property type="entry name" value="P-loop containing nucleoside triphosphate hydrolases"/>
    <property type="match status" value="1"/>
</dbReference>
<dbReference type="InterPro" id="IPR027417">
    <property type="entry name" value="P-loop_NTPase"/>
</dbReference>
<accession>A0ABR2VE41</accession>
<dbReference type="Proteomes" id="UP001408356">
    <property type="component" value="Unassembled WGS sequence"/>
</dbReference>
<comment type="caution">
    <text evidence="4">The sequence shown here is derived from an EMBL/GenBank/DDBJ whole genome shotgun (WGS) entry which is preliminary data.</text>
</comment>
<sequence>MDALKSPPQDPQVRFFVACPRSGSALLMRIFAESPVCTVTSRLILMGNHGSPTSAFSPDYSFLEGPTNHHGKFINAMKTAKRFVICKEELGNDTKKGECVYDNFPSPSAYIMVRPVFLIRDPVRVFDSWKRVGWTDMQSLVDCFTNMFRMLHQAPSHAVSSLLYERLVRDPHTEIERVCVRWRVPFSETMLHFKQPFGSSFAFATDREKSIYCEEKALGLFTTIEASSSVETDVPCHNLLSNIEKDDLEKQVGRLYLECWHDDIQRLRAMLIEKSWFGFDLDDTLHEFRRSSGIATNRVLEKISVRHHTPMLSLKEEYSHILKEKTANAFSDGKTSYDYRRERFESLLAKFSLPKDNAFLTELLDSYESNLKASLETKCGVLDLLSTIKSMGKKIVIITEGPQDAQERTVKDLGIGGYVDFLATTNHFKVTKLDGLFPKVLEYLGISSGDMVYVGDNEQRDIKPATAVGILCVHLAETKNIALDALPPRINTLRKLQYILSSEN</sequence>
<protein>
    <submittedName>
        <fullName evidence="4">Uncharacterized protein</fullName>
    </submittedName>
</protein>
<dbReference type="InterPro" id="IPR036412">
    <property type="entry name" value="HAD-like_sf"/>
</dbReference>
<evidence type="ECO:0000256" key="3">
    <source>
        <dbReference type="ARBA" id="ARBA00022842"/>
    </source>
</evidence>
<dbReference type="InterPro" id="IPR023198">
    <property type="entry name" value="PGP-like_dom2"/>
</dbReference>
<dbReference type="SUPFAM" id="SSF56784">
    <property type="entry name" value="HAD-like"/>
    <property type="match status" value="1"/>
</dbReference>
<dbReference type="EMBL" id="JARVKF010000034">
    <property type="protein sequence ID" value="KAK9424710.1"/>
    <property type="molecule type" value="Genomic_DNA"/>
</dbReference>
<evidence type="ECO:0000256" key="1">
    <source>
        <dbReference type="ARBA" id="ARBA00022723"/>
    </source>
</evidence>
<keyword evidence="1" id="KW-0479">Metal-binding</keyword>
<dbReference type="Gene3D" id="1.10.150.240">
    <property type="entry name" value="Putative phosphatase, domain 2"/>
    <property type="match status" value="1"/>
</dbReference>
<dbReference type="CDD" id="cd01427">
    <property type="entry name" value="HAD_like"/>
    <property type="match status" value="1"/>
</dbReference>
<dbReference type="InterPro" id="IPR023214">
    <property type="entry name" value="HAD_sf"/>
</dbReference>
<keyword evidence="3" id="KW-0460">Magnesium</keyword>
<dbReference type="Pfam" id="PF13419">
    <property type="entry name" value="HAD_2"/>
    <property type="match status" value="1"/>
</dbReference>
<dbReference type="SFLD" id="SFLDS00003">
    <property type="entry name" value="Haloacid_Dehalogenase"/>
    <property type="match status" value="1"/>
</dbReference>
<dbReference type="PANTHER" id="PTHR46470:SF2">
    <property type="entry name" value="GLYCERALDEHYDE 3-PHOSPHATE PHOSPHATASE"/>
    <property type="match status" value="1"/>
</dbReference>
<keyword evidence="2" id="KW-0378">Hydrolase</keyword>
<name>A0ABR2VE41_9PEZI</name>
<proteinExistence type="predicted"/>
<evidence type="ECO:0000256" key="2">
    <source>
        <dbReference type="ARBA" id="ARBA00022801"/>
    </source>
</evidence>
<dbReference type="Gene3D" id="3.40.50.1000">
    <property type="entry name" value="HAD superfamily/HAD-like"/>
    <property type="match status" value="1"/>
</dbReference>
<evidence type="ECO:0000313" key="4">
    <source>
        <dbReference type="EMBL" id="KAK9424710.1"/>
    </source>
</evidence>
<dbReference type="Gene3D" id="3.40.50.300">
    <property type="entry name" value="P-loop containing nucleotide triphosphate hydrolases"/>
    <property type="match status" value="1"/>
</dbReference>
<dbReference type="InterPro" id="IPR041492">
    <property type="entry name" value="HAD_2"/>
</dbReference>
<organism evidence="4 5">
    <name type="scientific">Seiridium unicorne</name>
    <dbReference type="NCBI Taxonomy" id="138068"/>
    <lineage>
        <taxon>Eukaryota</taxon>
        <taxon>Fungi</taxon>
        <taxon>Dikarya</taxon>
        <taxon>Ascomycota</taxon>
        <taxon>Pezizomycotina</taxon>
        <taxon>Sordariomycetes</taxon>
        <taxon>Xylariomycetidae</taxon>
        <taxon>Amphisphaeriales</taxon>
        <taxon>Sporocadaceae</taxon>
        <taxon>Seiridium</taxon>
    </lineage>
</organism>
<gene>
    <name evidence="4" type="ORF">SUNI508_13555</name>
</gene>